<dbReference type="InterPro" id="IPR023198">
    <property type="entry name" value="PGP-like_dom2"/>
</dbReference>
<dbReference type="NCBIfam" id="TIGR01509">
    <property type="entry name" value="HAD-SF-IA-v3"/>
    <property type="match status" value="1"/>
</dbReference>
<dbReference type="PRINTS" id="PR00413">
    <property type="entry name" value="HADHALOGNASE"/>
</dbReference>
<dbReference type="InterPro" id="IPR036412">
    <property type="entry name" value="HAD-like_sf"/>
</dbReference>
<accession>A0A285IHK0</accession>
<dbReference type="EMBL" id="OBDY01000008">
    <property type="protein sequence ID" value="SNY47393.1"/>
    <property type="molecule type" value="Genomic_DNA"/>
</dbReference>
<dbReference type="Gene3D" id="1.10.150.240">
    <property type="entry name" value="Putative phosphatase, domain 2"/>
    <property type="match status" value="1"/>
</dbReference>
<name>A0A285IHK0_9ACTN</name>
<evidence type="ECO:0000313" key="2">
    <source>
        <dbReference type="Proteomes" id="UP000219612"/>
    </source>
</evidence>
<proteinExistence type="predicted"/>
<dbReference type="AlphaFoldDB" id="A0A285IHK0"/>
<dbReference type="SUPFAM" id="SSF56784">
    <property type="entry name" value="HAD-like"/>
    <property type="match status" value="1"/>
</dbReference>
<dbReference type="GO" id="GO:0005829">
    <property type="term" value="C:cytosol"/>
    <property type="evidence" value="ECO:0007669"/>
    <property type="project" value="TreeGrafter"/>
</dbReference>
<dbReference type="PANTHER" id="PTHR43434:SF16">
    <property type="entry name" value="BLL8046 PROTEIN"/>
    <property type="match status" value="1"/>
</dbReference>
<organism evidence="1 2">
    <name type="scientific">Paractinoplanes atraurantiacus</name>
    <dbReference type="NCBI Taxonomy" id="1036182"/>
    <lineage>
        <taxon>Bacteria</taxon>
        <taxon>Bacillati</taxon>
        <taxon>Actinomycetota</taxon>
        <taxon>Actinomycetes</taxon>
        <taxon>Micromonosporales</taxon>
        <taxon>Micromonosporaceae</taxon>
        <taxon>Paractinoplanes</taxon>
    </lineage>
</organism>
<dbReference type="Gene3D" id="3.40.50.1000">
    <property type="entry name" value="HAD superfamily/HAD-like"/>
    <property type="match status" value="1"/>
</dbReference>
<dbReference type="InterPro" id="IPR006439">
    <property type="entry name" value="HAD-SF_hydro_IA"/>
</dbReference>
<dbReference type="InterPro" id="IPR023214">
    <property type="entry name" value="HAD_sf"/>
</dbReference>
<dbReference type="SFLD" id="SFLDG01129">
    <property type="entry name" value="C1.5:_HAD__Beta-PGM__Phosphata"/>
    <property type="match status" value="1"/>
</dbReference>
<dbReference type="InterPro" id="IPR050155">
    <property type="entry name" value="HAD-like_hydrolase_sf"/>
</dbReference>
<dbReference type="SFLD" id="SFLDS00003">
    <property type="entry name" value="Haloacid_Dehalogenase"/>
    <property type="match status" value="1"/>
</dbReference>
<evidence type="ECO:0000313" key="1">
    <source>
        <dbReference type="EMBL" id="SNY47393.1"/>
    </source>
</evidence>
<dbReference type="RefSeq" id="WP_097321670.1">
    <property type="nucleotide sequence ID" value="NZ_OBDY01000008.1"/>
</dbReference>
<dbReference type="PANTHER" id="PTHR43434">
    <property type="entry name" value="PHOSPHOGLYCOLATE PHOSPHATASE"/>
    <property type="match status" value="1"/>
</dbReference>
<dbReference type="Pfam" id="PF00702">
    <property type="entry name" value="Hydrolase"/>
    <property type="match status" value="1"/>
</dbReference>
<dbReference type="GO" id="GO:0008967">
    <property type="term" value="F:phosphoglycolate phosphatase activity"/>
    <property type="evidence" value="ECO:0007669"/>
    <property type="project" value="TreeGrafter"/>
</dbReference>
<sequence>MRSGVLFDVDGTLVDSTYLHTVAWWEALRQQGADVPMATIHRAIGMGSDKLLDHLLGPDRDHDKDAESSTAHDVLYGAWWERLRPLPGAADLLRAVAGRGLAVALASSAKAPELEHLRRVIDADDVIDAATSSSDAAESKPAPDILQAALDQSGIDPEAAVFVGDSIWDVKAAATLNIPCIGLTCGGTSADELTEAGAAAVHDDPAALLAALDKSAIADLSVGERAQHRQ</sequence>
<keyword evidence="2" id="KW-1185">Reference proteome</keyword>
<dbReference type="OrthoDB" id="9793014at2"/>
<protein>
    <submittedName>
        <fullName evidence="1">Haloacid dehalogenase superfamily, subfamily IA, variant 3 with third motif having DD or ED/haloacid dehalogenase superfamily, subfamily IA, variant 1 with third motif having Dx(3-4)D or Dx(3-4)E</fullName>
    </submittedName>
</protein>
<dbReference type="NCBIfam" id="TIGR01549">
    <property type="entry name" value="HAD-SF-IA-v1"/>
    <property type="match status" value="1"/>
</dbReference>
<dbReference type="GO" id="GO:0006281">
    <property type="term" value="P:DNA repair"/>
    <property type="evidence" value="ECO:0007669"/>
    <property type="project" value="TreeGrafter"/>
</dbReference>
<dbReference type="SFLD" id="SFLDG01135">
    <property type="entry name" value="C1.5.6:_HAD__Beta-PGM__Phospha"/>
    <property type="match status" value="1"/>
</dbReference>
<reference evidence="1 2" key="1">
    <citation type="submission" date="2017-09" db="EMBL/GenBank/DDBJ databases">
        <authorList>
            <person name="Ehlers B."/>
            <person name="Leendertz F.H."/>
        </authorList>
    </citation>
    <scope>NUCLEOTIDE SEQUENCE [LARGE SCALE GENOMIC DNA]</scope>
    <source>
        <strain evidence="1 2">CGMCC 4.6857</strain>
    </source>
</reference>
<gene>
    <name evidence="1" type="ORF">SAMN05421748_108128</name>
</gene>
<dbReference type="Proteomes" id="UP000219612">
    <property type="component" value="Unassembled WGS sequence"/>
</dbReference>